<reference evidence="6 8" key="2">
    <citation type="submission" date="2016-11" db="EMBL/GenBank/DDBJ databases">
        <title>Genome sequencing of Amycolatopsis regifaucium.</title>
        <authorList>
            <person name="Mayilraj S."/>
            <person name="Kaur N."/>
        </authorList>
    </citation>
    <scope>NUCLEOTIDE SEQUENCE [LARGE SCALE GENOMIC DNA]</scope>
    <source>
        <strain evidence="6 8">GY080</strain>
    </source>
</reference>
<accession>A0A154M3K4</accession>
<evidence type="ECO:0000313" key="8">
    <source>
        <dbReference type="Proteomes" id="UP000186883"/>
    </source>
</evidence>
<evidence type="ECO:0000313" key="6">
    <source>
        <dbReference type="EMBL" id="OKA07380.1"/>
    </source>
</evidence>
<gene>
    <name evidence="6" type="ORF">ATP06_0216160</name>
    <name evidence="5" type="ORF">AVL48_16475</name>
</gene>
<evidence type="ECO:0000256" key="1">
    <source>
        <dbReference type="ARBA" id="ARBA00001974"/>
    </source>
</evidence>
<evidence type="ECO:0000313" key="5">
    <source>
        <dbReference type="EMBL" id="KZB79195.1"/>
    </source>
</evidence>
<dbReference type="OrthoDB" id="4141215at2"/>
<evidence type="ECO:0000256" key="2">
    <source>
        <dbReference type="ARBA" id="ARBA00022630"/>
    </source>
</evidence>
<dbReference type="EMBL" id="LQCI01000052">
    <property type="protein sequence ID" value="KZB79195.1"/>
    <property type="molecule type" value="Genomic_DNA"/>
</dbReference>
<dbReference type="Pfam" id="PF21274">
    <property type="entry name" value="Rng_hyd_C"/>
    <property type="match status" value="1"/>
</dbReference>
<dbReference type="PRINTS" id="PR00420">
    <property type="entry name" value="RNGMNOXGNASE"/>
</dbReference>
<dbReference type="Gene3D" id="3.30.70.2450">
    <property type="match status" value="1"/>
</dbReference>
<evidence type="ECO:0000313" key="7">
    <source>
        <dbReference type="Proteomes" id="UP000076321"/>
    </source>
</evidence>
<keyword evidence="5" id="KW-0503">Monooxygenase</keyword>
<dbReference type="InterPro" id="IPR002938">
    <property type="entry name" value="FAD-bd"/>
</dbReference>
<feature type="domain" description="FAD-binding" evidence="4">
    <location>
        <begin position="14"/>
        <end position="344"/>
    </location>
</feature>
<protein>
    <submittedName>
        <fullName evidence="5">Monooxygenase</fullName>
    </submittedName>
</protein>
<dbReference type="InterPro" id="IPR050641">
    <property type="entry name" value="RIFMO-like"/>
</dbReference>
<dbReference type="Proteomes" id="UP000186883">
    <property type="component" value="Unassembled WGS sequence"/>
</dbReference>
<dbReference type="Gene3D" id="3.50.50.60">
    <property type="entry name" value="FAD/NAD(P)-binding domain"/>
    <property type="match status" value="1"/>
</dbReference>
<organism evidence="5 7">
    <name type="scientific">Amycolatopsis regifaucium</name>
    <dbReference type="NCBI Taxonomy" id="546365"/>
    <lineage>
        <taxon>Bacteria</taxon>
        <taxon>Bacillati</taxon>
        <taxon>Actinomycetota</taxon>
        <taxon>Actinomycetes</taxon>
        <taxon>Pseudonocardiales</taxon>
        <taxon>Pseudonocardiaceae</taxon>
        <taxon>Amycolatopsis</taxon>
    </lineage>
</organism>
<comment type="caution">
    <text evidence="5">The sequence shown here is derived from an EMBL/GenBank/DDBJ whole genome shotgun (WGS) entry which is preliminary data.</text>
</comment>
<dbReference type="PANTHER" id="PTHR43004:SF19">
    <property type="entry name" value="BINDING MONOOXYGENASE, PUTATIVE (JCVI)-RELATED"/>
    <property type="match status" value="1"/>
</dbReference>
<dbReference type="Gene3D" id="3.40.30.120">
    <property type="match status" value="1"/>
</dbReference>
<dbReference type="Pfam" id="PF01494">
    <property type="entry name" value="FAD_binding_3"/>
    <property type="match status" value="1"/>
</dbReference>
<dbReference type="InterPro" id="IPR036188">
    <property type="entry name" value="FAD/NAD-bd_sf"/>
</dbReference>
<name>A0A154M3K4_9PSEU</name>
<reference evidence="5 7" key="1">
    <citation type="submission" date="2015-12" db="EMBL/GenBank/DDBJ databases">
        <title>Amycolatopsis regifaucium genome sequencing and assembly.</title>
        <authorList>
            <person name="Mayilraj S."/>
        </authorList>
    </citation>
    <scope>NUCLEOTIDE SEQUENCE [LARGE SCALE GENOMIC DNA]</scope>
    <source>
        <strain evidence="5 7">GY080</strain>
    </source>
</reference>
<proteinExistence type="predicted"/>
<keyword evidence="5" id="KW-0560">Oxidoreductase</keyword>
<dbReference type="EMBL" id="LOBU02000013">
    <property type="protein sequence ID" value="OKA07380.1"/>
    <property type="molecule type" value="Genomic_DNA"/>
</dbReference>
<dbReference type="GO" id="GO:0071949">
    <property type="term" value="F:FAD binding"/>
    <property type="evidence" value="ECO:0007669"/>
    <property type="project" value="InterPro"/>
</dbReference>
<dbReference type="GO" id="GO:0016709">
    <property type="term" value="F:oxidoreductase activity, acting on paired donors, with incorporation or reduction of molecular oxygen, NAD(P)H as one donor, and incorporation of one atom of oxygen"/>
    <property type="evidence" value="ECO:0007669"/>
    <property type="project" value="UniProtKB-ARBA"/>
</dbReference>
<comment type="cofactor">
    <cofactor evidence="1">
        <name>FAD</name>
        <dbReference type="ChEBI" id="CHEBI:57692"/>
    </cofactor>
</comment>
<sequence length="507" mass="54101">MNVVHKLEETTVDADVVISGAGPTGLLLGAELALAGLRVRILERQEARHGQSRALTLHPRSIEILELRGIADRFLAAGHTVPGWHFAGLSRKLDFSVLDTRHGYTLFLEQARTERLLEDRARELGVEISYGHEVVSLTQTGDGVDVVGVGPDGGFSLRAAYLVGCDGGRSMVRESAGIGFPGSDSTMSTMLGDFAVSDKEEIAAAGQVPVLIAPMTGGVTRFVVTSPGRMRIPPSEPVTFEEFREALVELTGTSFGIAEPQWLSRFGNATRLAETYRAGRVFLAGDAAHIHFPAGGQGLNTGLQDAMNLGWKLAAEIKGWAPPGLLDTYHAERFPMGELVADNTQAQALLLELTLVPDYRRPVIALRGLLESLLDLPEVNARLAGLVSALATSYPAPDDDPLVGTRMPDLPLGSSGTGVSKLVHSGLFGYVDFTGDGAAQVAEGWKDRIAVATGGDRAWAEDVGEVLVRPDGHIAWVRRENDLPDAASREAGLTAWAGTPDRTAVRR</sequence>
<keyword evidence="3" id="KW-0274">FAD</keyword>
<evidence type="ECO:0000259" key="4">
    <source>
        <dbReference type="Pfam" id="PF01494"/>
    </source>
</evidence>
<evidence type="ECO:0000256" key="3">
    <source>
        <dbReference type="ARBA" id="ARBA00022827"/>
    </source>
</evidence>
<dbReference type="Proteomes" id="UP000076321">
    <property type="component" value="Unassembled WGS sequence"/>
</dbReference>
<keyword evidence="2" id="KW-0285">Flavoprotein</keyword>
<keyword evidence="8" id="KW-1185">Reference proteome</keyword>
<dbReference type="AlphaFoldDB" id="A0A154M3K4"/>
<dbReference type="PANTHER" id="PTHR43004">
    <property type="entry name" value="TRK SYSTEM POTASSIUM UPTAKE PROTEIN"/>
    <property type="match status" value="1"/>
</dbReference>
<dbReference type="SUPFAM" id="SSF51905">
    <property type="entry name" value="FAD/NAD(P)-binding domain"/>
    <property type="match status" value="1"/>
</dbReference>